<proteinExistence type="predicted"/>
<feature type="region of interest" description="Disordered" evidence="1">
    <location>
        <begin position="321"/>
        <end position="344"/>
    </location>
</feature>
<keyword evidence="3" id="KW-1185">Reference proteome</keyword>
<name>A0AAD6ZXV6_9AGAR</name>
<feature type="region of interest" description="Disordered" evidence="1">
    <location>
        <begin position="463"/>
        <end position="501"/>
    </location>
</feature>
<feature type="region of interest" description="Disordered" evidence="1">
    <location>
        <begin position="520"/>
        <end position="543"/>
    </location>
</feature>
<reference evidence="2" key="1">
    <citation type="submission" date="2023-03" db="EMBL/GenBank/DDBJ databases">
        <title>Massive genome expansion in bonnet fungi (Mycena s.s.) driven by repeated elements and novel gene families across ecological guilds.</title>
        <authorList>
            <consortium name="Lawrence Berkeley National Laboratory"/>
            <person name="Harder C.B."/>
            <person name="Miyauchi S."/>
            <person name="Viragh M."/>
            <person name="Kuo A."/>
            <person name="Thoen E."/>
            <person name="Andreopoulos B."/>
            <person name="Lu D."/>
            <person name="Skrede I."/>
            <person name="Drula E."/>
            <person name="Henrissat B."/>
            <person name="Morin E."/>
            <person name="Kohler A."/>
            <person name="Barry K."/>
            <person name="LaButti K."/>
            <person name="Morin E."/>
            <person name="Salamov A."/>
            <person name="Lipzen A."/>
            <person name="Mereny Z."/>
            <person name="Hegedus B."/>
            <person name="Baldrian P."/>
            <person name="Stursova M."/>
            <person name="Weitz H."/>
            <person name="Taylor A."/>
            <person name="Grigoriev I.V."/>
            <person name="Nagy L.G."/>
            <person name="Martin F."/>
            <person name="Kauserud H."/>
        </authorList>
    </citation>
    <scope>NUCLEOTIDE SEQUENCE</scope>
    <source>
        <strain evidence="2">CBHHK002</strain>
    </source>
</reference>
<evidence type="ECO:0000313" key="2">
    <source>
        <dbReference type="EMBL" id="KAJ7343770.1"/>
    </source>
</evidence>
<evidence type="ECO:0000313" key="3">
    <source>
        <dbReference type="Proteomes" id="UP001218218"/>
    </source>
</evidence>
<accession>A0AAD6ZXV6</accession>
<feature type="non-terminal residue" evidence="2">
    <location>
        <position position="543"/>
    </location>
</feature>
<evidence type="ECO:0000256" key="1">
    <source>
        <dbReference type="SAM" id="MobiDB-lite"/>
    </source>
</evidence>
<organism evidence="2 3">
    <name type="scientific">Mycena albidolilacea</name>
    <dbReference type="NCBI Taxonomy" id="1033008"/>
    <lineage>
        <taxon>Eukaryota</taxon>
        <taxon>Fungi</taxon>
        <taxon>Dikarya</taxon>
        <taxon>Basidiomycota</taxon>
        <taxon>Agaricomycotina</taxon>
        <taxon>Agaricomycetes</taxon>
        <taxon>Agaricomycetidae</taxon>
        <taxon>Agaricales</taxon>
        <taxon>Marasmiineae</taxon>
        <taxon>Mycenaceae</taxon>
        <taxon>Mycena</taxon>
    </lineage>
</organism>
<dbReference type="Proteomes" id="UP001218218">
    <property type="component" value="Unassembled WGS sequence"/>
</dbReference>
<dbReference type="EMBL" id="JARIHO010000022">
    <property type="protein sequence ID" value="KAJ7343770.1"/>
    <property type="molecule type" value="Genomic_DNA"/>
</dbReference>
<comment type="caution">
    <text evidence="2">The sequence shown here is derived from an EMBL/GenBank/DDBJ whole genome shotgun (WGS) entry which is preliminary data.</text>
</comment>
<sequence>MYVVSNVCLGTKSCYTRSLQVSLQVDWHRFLGKRSDEVKCPKIAGFDTGKRMKGLRNDLVPSRELAVVAGTIAKSVLNGVDSEMSQVGVESADEFEGVLEAEDLSANRIVSIRQDAAFQKVGTVPFESPEDSLMLSRLEFGGMNVKRLVFGVGDVGVSFAARERVGGSLRTTRAINYLHVKVRYVVAKASKTAAKIALRVEVFERFVITPSNVVEISLDSNGTVRSFERLGVTQSTRLKNRTVRKEPELNASQNTLFLGERHFGFGFGMWFIPGDFAGFGFRSWWKTGFGRQAGLLVKCVGYNGAADDLIFVPTEPSLDPISRRPASTARWPPREADGASARTGDTLIGNSAPVEVGICELGYRYWTGAKMRERLKIDFRRKPIKSAGAMHSAGSVCPAHLKYSRPGRKCGLISCAGRGNTFTLLPLSASSLHWKKEQSRSDKSNLPACGGCMFESRVDARPTRATRIGGGPLSENRAEREDLGRDSAARGKAKGGRVGNKRIWRRDETMAGWYARMDRETGARKPDPHGTVIWKGIDRRNRD</sequence>
<protein>
    <submittedName>
        <fullName evidence="2">Uncharacterized protein</fullName>
    </submittedName>
</protein>
<dbReference type="AlphaFoldDB" id="A0AAD6ZXV6"/>
<gene>
    <name evidence="2" type="ORF">DFH08DRAFT_937629</name>
</gene>
<feature type="compositionally biased region" description="Basic and acidic residues" evidence="1">
    <location>
        <begin position="476"/>
        <end position="489"/>
    </location>
</feature>
<feature type="compositionally biased region" description="Basic residues" evidence="1">
    <location>
        <begin position="491"/>
        <end position="501"/>
    </location>
</feature>